<proteinExistence type="predicted"/>
<feature type="transmembrane region" description="Helical" evidence="1">
    <location>
        <begin position="195"/>
        <end position="216"/>
    </location>
</feature>
<sequence length="406" mass="44791">MTASPIAEPSGGLPPASSAKDKQYAKAHIGFAWLRMFGALVVVLEHSWALIDPENPSLFPAHWHVGDVAILAFFAMSGYQVQASWENDPSWWRFSARRLLRIIPPLAVMLVVTSLLVGALFTTLPVGDYYANGATWQFLLGAFPLVLYHTLPGVFENNFSNYSINPSLWTLPMELVGYAAILVLGVLLAFRVTRWLMVVVLLGLGVWRGIYVATIGDYGAGGYFFDTPLNFMVKFLIAFGVGAVLYKFRDRISLRPLAAIALFAVWLLVNFTIAPEAVDATPNWNGGAADSVALTLFNQYLMLVAAGYGAITLAHHWPKALESSGRWVMGSYGIFIWAGVIQQSAIALGVSDQWTLLVLSLPLSYLLGLLSWHYVELPTQKLRRFLRAKDLSVPDKPERSEPANTR</sequence>
<feature type="transmembrane region" description="Helical" evidence="1">
    <location>
        <begin position="327"/>
        <end position="348"/>
    </location>
</feature>
<feature type="transmembrane region" description="Helical" evidence="1">
    <location>
        <begin position="102"/>
        <end position="122"/>
    </location>
</feature>
<organism evidence="3 4">
    <name type="scientific">Actinophytocola gossypii</name>
    <dbReference type="NCBI Taxonomy" id="2812003"/>
    <lineage>
        <taxon>Bacteria</taxon>
        <taxon>Bacillati</taxon>
        <taxon>Actinomycetota</taxon>
        <taxon>Actinomycetes</taxon>
        <taxon>Pseudonocardiales</taxon>
        <taxon>Pseudonocardiaceae</taxon>
    </lineage>
</organism>
<reference evidence="3 4" key="1">
    <citation type="submission" date="2021-02" db="EMBL/GenBank/DDBJ databases">
        <title>Actinophytocola xerophila sp. nov., isolated from soil of cotton cropping field.</title>
        <authorList>
            <person name="Huang R."/>
            <person name="Chen X."/>
            <person name="Ge X."/>
            <person name="Liu W."/>
        </authorList>
    </citation>
    <scope>NUCLEOTIDE SEQUENCE [LARGE SCALE GENOMIC DNA]</scope>
    <source>
        <strain evidence="3 4">S1-96</strain>
    </source>
</reference>
<comment type="caution">
    <text evidence="3">The sequence shown here is derived from an EMBL/GenBank/DDBJ whole genome shotgun (WGS) entry which is preliminary data.</text>
</comment>
<dbReference type="PANTHER" id="PTHR23028">
    <property type="entry name" value="ACETYLTRANSFERASE"/>
    <property type="match status" value="1"/>
</dbReference>
<evidence type="ECO:0000256" key="1">
    <source>
        <dbReference type="SAM" id="Phobius"/>
    </source>
</evidence>
<feature type="transmembrane region" description="Helical" evidence="1">
    <location>
        <begin position="228"/>
        <end position="246"/>
    </location>
</feature>
<dbReference type="InterPro" id="IPR002656">
    <property type="entry name" value="Acyl_transf_3_dom"/>
</dbReference>
<dbReference type="Proteomes" id="UP001156441">
    <property type="component" value="Unassembled WGS sequence"/>
</dbReference>
<dbReference type="GO" id="GO:0016746">
    <property type="term" value="F:acyltransferase activity"/>
    <property type="evidence" value="ECO:0007669"/>
    <property type="project" value="UniProtKB-KW"/>
</dbReference>
<keyword evidence="3" id="KW-0808">Transferase</keyword>
<dbReference type="RefSeq" id="WP_260193544.1">
    <property type="nucleotide sequence ID" value="NZ_JAFFZE010000016.1"/>
</dbReference>
<protein>
    <submittedName>
        <fullName evidence="3">Acyltransferase</fullName>
    </submittedName>
</protein>
<dbReference type="EMBL" id="JAFFZE010000016">
    <property type="protein sequence ID" value="MCT2585823.1"/>
    <property type="molecule type" value="Genomic_DNA"/>
</dbReference>
<keyword evidence="4" id="KW-1185">Reference proteome</keyword>
<feature type="transmembrane region" description="Helical" evidence="1">
    <location>
        <begin position="63"/>
        <end position="82"/>
    </location>
</feature>
<keyword evidence="3" id="KW-0012">Acyltransferase</keyword>
<feature type="transmembrane region" description="Helical" evidence="1">
    <location>
        <begin position="354"/>
        <end position="375"/>
    </location>
</feature>
<evidence type="ECO:0000259" key="2">
    <source>
        <dbReference type="Pfam" id="PF01757"/>
    </source>
</evidence>
<feature type="transmembrane region" description="Helical" evidence="1">
    <location>
        <begin position="297"/>
        <end position="315"/>
    </location>
</feature>
<feature type="transmembrane region" description="Helical" evidence="1">
    <location>
        <begin position="168"/>
        <end position="188"/>
    </location>
</feature>
<keyword evidence="1" id="KW-1133">Transmembrane helix</keyword>
<name>A0ABT2JD65_9PSEU</name>
<gene>
    <name evidence="3" type="ORF">JT362_22145</name>
</gene>
<keyword evidence="1" id="KW-0472">Membrane</keyword>
<dbReference type="Pfam" id="PF01757">
    <property type="entry name" value="Acyl_transf_3"/>
    <property type="match status" value="1"/>
</dbReference>
<feature type="transmembrane region" description="Helical" evidence="1">
    <location>
        <begin position="32"/>
        <end position="51"/>
    </location>
</feature>
<dbReference type="InterPro" id="IPR050879">
    <property type="entry name" value="Acyltransferase_3"/>
</dbReference>
<keyword evidence="1" id="KW-0812">Transmembrane</keyword>
<evidence type="ECO:0000313" key="4">
    <source>
        <dbReference type="Proteomes" id="UP001156441"/>
    </source>
</evidence>
<feature type="domain" description="Acyltransferase 3" evidence="2">
    <location>
        <begin position="31"/>
        <end position="369"/>
    </location>
</feature>
<evidence type="ECO:0000313" key="3">
    <source>
        <dbReference type="EMBL" id="MCT2585823.1"/>
    </source>
</evidence>
<feature type="transmembrane region" description="Helical" evidence="1">
    <location>
        <begin position="258"/>
        <end position="277"/>
    </location>
</feature>
<accession>A0ABT2JD65</accession>